<evidence type="ECO:0000313" key="2">
    <source>
        <dbReference type="Proteomes" id="UP000288227"/>
    </source>
</evidence>
<proteinExistence type="predicted"/>
<protein>
    <submittedName>
        <fullName evidence="1">Uncharacterized protein</fullName>
    </submittedName>
</protein>
<organism evidence="1 2">
    <name type="scientific">Chryseotalea sanaruensis</name>
    <dbReference type="NCBI Taxonomy" id="2482724"/>
    <lineage>
        <taxon>Bacteria</taxon>
        <taxon>Pseudomonadati</taxon>
        <taxon>Bacteroidota</taxon>
        <taxon>Cytophagia</taxon>
        <taxon>Cytophagales</taxon>
        <taxon>Chryseotaleaceae</taxon>
        <taxon>Chryseotalea</taxon>
    </lineage>
</organism>
<dbReference type="EMBL" id="BHXQ01000003">
    <property type="protein sequence ID" value="GCC51432.1"/>
    <property type="molecule type" value="Genomic_DNA"/>
</dbReference>
<dbReference type="AlphaFoldDB" id="A0A401U968"/>
<accession>A0A401U968</accession>
<gene>
    <name evidence="1" type="ORF">SanaruYs_16570</name>
</gene>
<evidence type="ECO:0000313" key="1">
    <source>
        <dbReference type="EMBL" id="GCC51432.1"/>
    </source>
</evidence>
<keyword evidence="2" id="KW-1185">Reference proteome</keyword>
<sequence>MNRSLPIVSNKKLNVNSEIMISSIDCNVRLVELNVKISSIQIAFTIENKTNSAIDQKIILESMYPLSKSA</sequence>
<comment type="caution">
    <text evidence="1">The sequence shown here is derived from an EMBL/GenBank/DDBJ whole genome shotgun (WGS) entry which is preliminary data.</text>
</comment>
<reference evidence="1 2" key="1">
    <citation type="submission" date="2018-11" db="EMBL/GenBank/DDBJ databases">
        <title>Chryseotalea sanarue gen. nov., sp., nov., a member of the family Cytophagaceae, isolated from a brackish lake in Hamamatsu Japan.</title>
        <authorList>
            <person name="Maejima Y."/>
            <person name="Iino T."/>
            <person name="Muraguchi Y."/>
            <person name="Fukuda K."/>
            <person name="Ohkuma M."/>
            <person name="Moriuchi R."/>
            <person name="Dohra H."/>
            <person name="Kimbara K."/>
            <person name="Shintani M."/>
        </authorList>
    </citation>
    <scope>NUCLEOTIDE SEQUENCE [LARGE SCALE GENOMIC DNA]</scope>
    <source>
        <strain evidence="1 2">Ys</strain>
    </source>
</reference>
<name>A0A401U968_9BACT</name>
<dbReference type="Proteomes" id="UP000288227">
    <property type="component" value="Unassembled WGS sequence"/>
</dbReference>